<proteinExistence type="predicted"/>
<accession>A0A0C1R6H4</accession>
<reference evidence="4 5" key="1">
    <citation type="journal article" date="2015" name="Infect. Genet. Evol.">
        <title>Genomic sequences of six botulinum neurotoxin-producing strains representing three clostridial species illustrate the mobility and diversity of botulinum neurotoxin genes.</title>
        <authorList>
            <person name="Smith T.J."/>
            <person name="Hill K.K."/>
            <person name="Xie G."/>
            <person name="Foley B.T."/>
            <person name="Williamson C.H."/>
            <person name="Foster J.T."/>
            <person name="Johnson S.L."/>
            <person name="Chertkov O."/>
            <person name="Teshima H."/>
            <person name="Gibbons H.S."/>
            <person name="Johnsky L.A."/>
            <person name="Karavis M.A."/>
            <person name="Smith L.A."/>
        </authorList>
    </citation>
    <scope>NUCLEOTIDE SEQUENCE [LARGE SCALE GENOMIC DNA]</scope>
    <source>
        <strain evidence="4 5">CDC 2741</strain>
    </source>
</reference>
<dbReference type="EMBL" id="AYSO01000017">
    <property type="protein sequence ID" value="KIE46081.1"/>
    <property type="molecule type" value="Genomic_DNA"/>
</dbReference>
<keyword evidence="2" id="KW-0812">Transmembrane</keyword>
<dbReference type="PROSITE" id="PS51109">
    <property type="entry name" value="G5"/>
    <property type="match status" value="1"/>
</dbReference>
<protein>
    <submittedName>
        <fullName evidence="4">Putative peptidoglycan binding domain protein</fullName>
    </submittedName>
</protein>
<keyword evidence="5" id="KW-1185">Reference proteome</keyword>
<dbReference type="Proteomes" id="UP000031366">
    <property type="component" value="Unassembled WGS sequence"/>
</dbReference>
<evidence type="ECO:0000313" key="5">
    <source>
        <dbReference type="Proteomes" id="UP000031366"/>
    </source>
</evidence>
<feature type="domain" description="G5" evidence="3">
    <location>
        <begin position="368"/>
        <end position="446"/>
    </location>
</feature>
<dbReference type="Pfam" id="PF12229">
    <property type="entry name" value="PG_binding_4"/>
    <property type="match status" value="1"/>
</dbReference>
<sequence length="446" mass="51288">MKNKILSTTLIIILFIFCGILSFSFFIIRKYDKLIYPNVHVENIPVYDLEIEESKVVLHRDLEEKIYNKTLEILVEDEIYRTDYMELGVKFNVDKALNEAFDYGRDFNIFKKMSIITKPNYINIKVELTFNEQAIDGIIAKIESQTDVKAVDSKIKLINNGEFQISDEIKGKKLDRDLLKKEIIKNINTSIDIENIIIHATINEINPKRTREELSKINASITSCSTNFNSSSSERSNNIRLATNAIDGTVIMPDEIFSFNNVVGERTYSKGYEKASVIMGDEFINGLGGGICQVSTTLYNAVLRSELEVVERRPHSLYITYVPLGQDATVNYGTTDLKFKNNLPYPIYIHGYTKNNTLSFDIYSNSKMKKKSYKIESEISEVLKPMDKIKYDSNLQKGRRYVEKVGKNGYIVNVYKYIYEEGKLVEKKLVSKDKYKATDNMVRVGM</sequence>
<comment type="caution">
    <text evidence="4">The sequence shown here is derived from an EMBL/GenBank/DDBJ whole genome shotgun (WGS) entry which is preliminary data.</text>
</comment>
<dbReference type="InterPro" id="IPR022029">
    <property type="entry name" value="YoaR-like_PG-bd"/>
</dbReference>
<dbReference type="Pfam" id="PF04294">
    <property type="entry name" value="VanW"/>
    <property type="match status" value="1"/>
</dbReference>
<evidence type="ECO:0000256" key="1">
    <source>
        <dbReference type="ARBA" id="ARBA00022729"/>
    </source>
</evidence>
<keyword evidence="2" id="KW-0472">Membrane</keyword>
<name>A0A0C1R6H4_9CLOT</name>
<dbReference type="STRING" id="29341.RSJ17_15370"/>
<dbReference type="Pfam" id="PF07501">
    <property type="entry name" value="G5"/>
    <property type="match status" value="1"/>
</dbReference>
<evidence type="ECO:0000256" key="2">
    <source>
        <dbReference type="SAM" id="Phobius"/>
    </source>
</evidence>
<dbReference type="SMART" id="SM01208">
    <property type="entry name" value="G5"/>
    <property type="match status" value="1"/>
</dbReference>
<dbReference type="InterPro" id="IPR011098">
    <property type="entry name" value="G5_dom"/>
</dbReference>
<feature type="transmembrane region" description="Helical" evidence="2">
    <location>
        <begin position="6"/>
        <end position="28"/>
    </location>
</feature>
<dbReference type="AlphaFoldDB" id="A0A0C1R6H4"/>
<dbReference type="RefSeq" id="WP_052268144.1">
    <property type="nucleotide sequence ID" value="NZ_AYSO01000017.1"/>
</dbReference>
<organism evidence="4 5">
    <name type="scientific">Clostridium argentinense CDC 2741</name>
    <dbReference type="NCBI Taxonomy" id="1418104"/>
    <lineage>
        <taxon>Bacteria</taxon>
        <taxon>Bacillati</taxon>
        <taxon>Bacillota</taxon>
        <taxon>Clostridia</taxon>
        <taxon>Eubacteriales</taxon>
        <taxon>Clostridiaceae</taxon>
        <taxon>Clostridium</taxon>
    </lineage>
</organism>
<dbReference type="PANTHER" id="PTHR35788:SF1">
    <property type="entry name" value="EXPORTED PROTEIN"/>
    <property type="match status" value="1"/>
</dbReference>
<dbReference type="Gene3D" id="2.20.230.10">
    <property type="entry name" value="Resuscitation-promoting factor rpfb"/>
    <property type="match status" value="1"/>
</dbReference>
<dbReference type="OrthoDB" id="9797191at2"/>
<dbReference type="InterPro" id="IPR052913">
    <property type="entry name" value="Glycopeptide_resist_protein"/>
</dbReference>
<evidence type="ECO:0000259" key="3">
    <source>
        <dbReference type="PROSITE" id="PS51109"/>
    </source>
</evidence>
<keyword evidence="1" id="KW-0732">Signal</keyword>
<dbReference type="PANTHER" id="PTHR35788">
    <property type="entry name" value="EXPORTED PROTEIN-RELATED"/>
    <property type="match status" value="1"/>
</dbReference>
<dbReference type="InterPro" id="IPR007391">
    <property type="entry name" value="Vancomycin_resist_VanW"/>
</dbReference>
<keyword evidence="2" id="KW-1133">Transmembrane helix</keyword>
<evidence type="ECO:0000313" key="4">
    <source>
        <dbReference type="EMBL" id="KIE46081.1"/>
    </source>
</evidence>
<gene>
    <name evidence="4" type="ORF">U732_2031</name>
</gene>